<feature type="transmembrane region" description="Helical" evidence="9">
    <location>
        <begin position="86"/>
        <end position="107"/>
    </location>
</feature>
<dbReference type="AlphaFoldDB" id="A0A512HYB4"/>
<dbReference type="RefSeq" id="WP_146828368.1">
    <property type="nucleotide sequence ID" value="NZ_BAAAYQ010000005.1"/>
</dbReference>
<organism evidence="11 12">
    <name type="scientific">Aeromicrobium flavum</name>
    <dbReference type="NCBI Taxonomy" id="416568"/>
    <lineage>
        <taxon>Bacteria</taxon>
        <taxon>Bacillati</taxon>
        <taxon>Actinomycetota</taxon>
        <taxon>Actinomycetes</taxon>
        <taxon>Propionibacteriales</taxon>
        <taxon>Nocardioidaceae</taxon>
        <taxon>Aeromicrobium</taxon>
    </lineage>
</organism>
<evidence type="ECO:0000259" key="10">
    <source>
        <dbReference type="PROSITE" id="PS51012"/>
    </source>
</evidence>
<dbReference type="PROSITE" id="PS51012">
    <property type="entry name" value="ABC_TM2"/>
    <property type="match status" value="1"/>
</dbReference>
<proteinExistence type="inferred from homology"/>
<comment type="similarity">
    <text evidence="2 9">Belongs to the ABC-2 integral membrane protein family.</text>
</comment>
<dbReference type="OrthoDB" id="4186295at2"/>
<keyword evidence="12" id="KW-1185">Reference proteome</keyword>
<keyword evidence="3 9" id="KW-0813">Transport</keyword>
<dbReference type="InterPro" id="IPR047817">
    <property type="entry name" value="ABC2_TM_bact-type"/>
</dbReference>
<keyword evidence="8 9" id="KW-0472">Membrane</keyword>
<evidence type="ECO:0000256" key="1">
    <source>
        <dbReference type="ARBA" id="ARBA00004429"/>
    </source>
</evidence>
<feature type="transmembrane region" description="Helical" evidence="9">
    <location>
        <begin position="257"/>
        <end position="279"/>
    </location>
</feature>
<accession>A0A512HYB4</accession>
<evidence type="ECO:0000256" key="2">
    <source>
        <dbReference type="ARBA" id="ARBA00007783"/>
    </source>
</evidence>
<evidence type="ECO:0000256" key="3">
    <source>
        <dbReference type="ARBA" id="ARBA00022448"/>
    </source>
</evidence>
<keyword evidence="6 9" id="KW-0812">Transmembrane</keyword>
<reference evidence="11 12" key="1">
    <citation type="submission" date="2019-07" db="EMBL/GenBank/DDBJ databases">
        <title>Whole genome shotgun sequence of Aeromicrobium flavum NBRC 107625.</title>
        <authorList>
            <person name="Hosoyama A."/>
            <person name="Uohara A."/>
            <person name="Ohji S."/>
            <person name="Ichikawa N."/>
        </authorList>
    </citation>
    <scope>NUCLEOTIDE SEQUENCE [LARGE SCALE GENOMIC DNA]</scope>
    <source>
        <strain evidence="11 12">NBRC 107625</strain>
    </source>
</reference>
<dbReference type="GO" id="GO:0005886">
    <property type="term" value="C:plasma membrane"/>
    <property type="evidence" value="ECO:0007669"/>
    <property type="project" value="UniProtKB-SubCell"/>
</dbReference>
<feature type="transmembrane region" description="Helical" evidence="9">
    <location>
        <begin position="53"/>
        <end position="74"/>
    </location>
</feature>
<evidence type="ECO:0000256" key="4">
    <source>
        <dbReference type="ARBA" id="ARBA00022475"/>
    </source>
</evidence>
<dbReference type="PANTHER" id="PTHR30413">
    <property type="entry name" value="INNER MEMBRANE TRANSPORT PERMEASE"/>
    <property type="match status" value="1"/>
</dbReference>
<evidence type="ECO:0000256" key="6">
    <source>
        <dbReference type="ARBA" id="ARBA00022692"/>
    </source>
</evidence>
<keyword evidence="4 9" id="KW-1003">Cell membrane</keyword>
<dbReference type="Proteomes" id="UP000321769">
    <property type="component" value="Unassembled WGS sequence"/>
</dbReference>
<feature type="transmembrane region" description="Helical" evidence="9">
    <location>
        <begin position="128"/>
        <end position="154"/>
    </location>
</feature>
<name>A0A512HYB4_9ACTN</name>
<evidence type="ECO:0000256" key="7">
    <source>
        <dbReference type="ARBA" id="ARBA00022989"/>
    </source>
</evidence>
<evidence type="ECO:0000313" key="12">
    <source>
        <dbReference type="Proteomes" id="UP000321769"/>
    </source>
</evidence>
<evidence type="ECO:0000313" key="11">
    <source>
        <dbReference type="EMBL" id="GEO90424.1"/>
    </source>
</evidence>
<dbReference type="InterPro" id="IPR013525">
    <property type="entry name" value="ABC2_TM"/>
</dbReference>
<dbReference type="Pfam" id="PF01061">
    <property type="entry name" value="ABC2_membrane"/>
    <property type="match status" value="1"/>
</dbReference>
<protein>
    <recommendedName>
        <fullName evidence="9">Transport permease protein</fullName>
    </recommendedName>
</protein>
<keyword evidence="7 9" id="KW-1133">Transmembrane helix</keyword>
<comment type="subcellular location">
    <subcellularLocation>
        <location evidence="1">Cell inner membrane</location>
        <topology evidence="1">Multi-pass membrane protein</topology>
    </subcellularLocation>
    <subcellularLocation>
        <location evidence="9">Cell membrane</location>
        <topology evidence="9">Multi-pass membrane protein</topology>
    </subcellularLocation>
</comment>
<evidence type="ECO:0000256" key="9">
    <source>
        <dbReference type="RuleBase" id="RU361157"/>
    </source>
</evidence>
<comment type="caution">
    <text evidence="11">The sequence shown here is derived from an EMBL/GenBank/DDBJ whole genome shotgun (WGS) entry which is preliminary data.</text>
</comment>
<feature type="domain" description="ABC transmembrane type-2" evidence="10">
    <location>
        <begin position="53"/>
        <end position="279"/>
    </location>
</feature>
<comment type="caution">
    <text evidence="9">Lacks conserved residue(s) required for the propagation of feature annotation.</text>
</comment>
<sequence>MSSEVDDPQAYGLHRVGGRPPLLKYLRGVAQRRDFIVSLAKFRIEAENQRHRLGMLWIVLKPILEAAVFGLVFGTLMRSTRGVPDFIVFLIIGVFVFEFFSSSFGAGSKAITNNQALVQSLSFPRMSLPISVVTQKFMQLVPTIVLLMVFLLALGHKASLNWFLMVPLLILYYMFCLGLAFITARLTVHLPDLSNLLPFASRFLFYTSGIFFSVDVRFADTPLLLKYVEYQPLYAFLSLARELLLDSDPLYDVRTQFWPILVCWSIGLLIVGTIFFWAAEERYGRVD</sequence>
<dbReference type="GO" id="GO:0140359">
    <property type="term" value="F:ABC-type transporter activity"/>
    <property type="evidence" value="ECO:0007669"/>
    <property type="project" value="InterPro"/>
</dbReference>
<dbReference type="GO" id="GO:0015920">
    <property type="term" value="P:lipopolysaccharide transport"/>
    <property type="evidence" value="ECO:0007669"/>
    <property type="project" value="TreeGrafter"/>
</dbReference>
<dbReference type="EMBL" id="BJZQ01000019">
    <property type="protein sequence ID" value="GEO90424.1"/>
    <property type="molecule type" value="Genomic_DNA"/>
</dbReference>
<evidence type="ECO:0000256" key="5">
    <source>
        <dbReference type="ARBA" id="ARBA00022519"/>
    </source>
</evidence>
<dbReference type="PANTHER" id="PTHR30413:SF8">
    <property type="entry name" value="TRANSPORT PERMEASE PROTEIN"/>
    <property type="match status" value="1"/>
</dbReference>
<evidence type="ECO:0000256" key="8">
    <source>
        <dbReference type="ARBA" id="ARBA00023136"/>
    </source>
</evidence>
<feature type="transmembrane region" description="Helical" evidence="9">
    <location>
        <begin position="160"/>
        <end position="184"/>
    </location>
</feature>
<keyword evidence="5" id="KW-0997">Cell inner membrane</keyword>
<gene>
    <name evidence="11" type="ORF">AFL01nite_27510</name>
</gene>